<dbReference type="InterPro" id="IPR050951">
    <property type="entry name" value="Retrovirus_Pol_polyprotein"/>
</dbReference>
<dbReference type="InterPro" id="IPR001584">
    <property type="entry name" value="Integrase_cat-core"/>
</dbReference>
<reference evidence="3 4" key="1">
    <citation type="journal article" date="2023" name="J. Hered.">
        <title>Chromosome-level genome of the wood stork (Mycteria americana) provides insight into avian chromosome evolution.</title>
        <authorList>
            <person name="Flamio R. Jr."/>
            <person name="Ramstad K.M."/>
        </authorList>
    </citation>
    <scope>NUCLEOTIDE SEQUENCE [LARGE SCALE GENOMIC DNA]</scope>
    <source>
        <strain evidence="3">JAX WOST 10</strain>
    </source>
</reference>
<proteinExistence type="predicted"/>
<keyword evidence="4" id="KW-1185">Reference proteome</keyword>
<dbReference type="PROSITE" id="PS50994">
    <property type="entry name" value="INTEGRASE"/>
    <property type="match status" value="1"/>
</dbReference>
<dbReference type="InterPro" id="IPR012337">
    <property type="entry name" value="RNaseH-like_sf"/>
</dbReference>
<name>A0AAN7MKB4_MYCAM</name>
<dbReference type="PANTHER" id="PTHR37984">
    <property type="entry name" value="PROTEIN CBG26694"/>
    <property type="match status" value="1"/>
</dbReference>
<feature type="compositionally biased region" description="Basic residues" evidence="1">
    <location>
        <begin position="1"/>
        <end position="12"/>
    </location>
</feature>
<evidence type="ECO:0000259" key="2">
    <source>
        <dbReference type="PROSITE" id="PS50994"/>
    </source>
</evidence>
<dbReference type="GO" id="GO:0003676">
    <property type="term" value="F:nucleic acid binding"/>
    <property type="evidence" value="ECO:0007669"/>
    <property type="project" value="InterPro"/>
</dbReference>
<dbReference type="AlphaFoldDB" id="A0AAN7MKB4"/>
<evidence type="ECO:0000256" key="1">
    <source>
        <dbReference type="SAM" id="MobiDB-lite"/>
    </source>
</evidence>
<evidence type="ECO:0000313" key="3">
    <source>
        <dbReference type="EMBL" id="KAK4811228.1"/>
    </source>
</evidence>
<accession>A0AAN7MKB4</accession>
<dbReference type="InterPro" id="IPR036397">
    <property type="entry name" value="RNaseH_sf"/>
</dbReference>
<gene>
    <name evidence="3" type="ORF">QYF61_022125</name>
</gene>
<dbReference type="EMBL" id="JAUNZN010000018">
    <property type="protein sequence ID" value="KAK4811228.1"/>
    <property type="molecule type" value="Genomic_DNA"/>
</dbReference>
<feature type="domain" description="Integrase catalytic" evidence="2">
    <location>
        <begin position="89"/>
        <end position="253"/>
    </location>
</feature>
<protein>
    <recommendedName>
        <fullName evidence="2">Integrase catalytic domain-containing protein</fullName>
    </recommendedName>
</protein>
<evidence type="ECO:0000313" key="4">
    <source>
        <dbReference type="Proteomes" id="UP001333110"/>
    </source>
</evidence>
<feature type="region of interest" description="Disordered" evidence="1">
    <location>
        <begin position="1"/>
        <end position="22"/>
    </location>
</feature>
<dbReference type="PANTHER" id="PTHR37984:SF5">
    <property type="entry name" value="PROTEIN NYNRIN-LIKE"/>
    <property type="match status" value="1"/>
</dbReference>
<feature type="compositionally biased region" description="Polar residues" evidence="1">
    <location>
        <begin position="13"/>
        <end position="22"/>
    </location>
</feature>
<sequence length="385" mass="43724">MKRTLQQRKRNNGKSGKQNKTTAEYGQLEENQFCQRSGFMTKLMEEQRQWLTRYKKIWTAPGIYAAAKRITSSCPTCQKFSSIKSSSELGGRPWACFPFQRLQIDYADMPSASGYKHFLVIVDQLSGWVEAFPTRKTDTGGVMKALLKEFIPRYGVPESIESDRGAHFTANTIGQLYKSLGIERNLHTPYHAQSSGQVERWNRTLKEKIAKISTNTGLKWPDTLHLALWDVQNALQRPIGLSATPAEILFGRHLAIPGTYIPAKTSLLDGDERLTQKAPETSANQKDKEASTLAEAAILEIREESARLETMKGPNEEWEDPRPKYYYWSELSPEGAHGIAPAGWVGHDDCRNYARRHERRMFSCQVSLHTYIVHTRVPPYNARSG</sequence>
<organism evidence="3 4">
    <name type="scientific">Mycteria americana</name>
    <name type="common">Wood stork</name>
    <dbReference type="NCBI Taxonomy" id="33587"/>
    <lineage>
        <taxon>Eukaryota</taxon>
        <taxon>Metazoa</taxon>
        <taxon>Chordata</taxon>
        <taxon>Craniata</taxon>
        <taxon>Vertebrata</taxon>
        <taxon>Euteleostomi</taxon>
        <taxon>Archelosauria</taxon>
        <taxon>Archosauria</taxon>
        <taxon>Dinosauria</taxon>
        <taxon>Saurischia</taxon>
        <taxon>Theropoda</taxon>
        <taxon>Coelurosauria</taxon>
        <taxon>Aves</taxon>
        <taxon>Neognathae</taxon>
        <taxon>Neoaves</taxon>
        <taxon>Aequornithes</taxon>
        <taxon>Ciconiiformes</taxon>
        <taxon>Ciconiidae</taxon>
        <taxon>Mycteria</taxon>
    </lineage>
</organism>
<dbReference type="SUPFAM" id="SSF53098">
    <property type="entry name" value="Ribonuclease H-like"/>
    <property type="match status" value="1"/>
</dbReference>
<dbReference type="Gene3D" id="3.30.420.10">
    <property type="entry name" value="Ribonuclease H-like superfamily/Ribonuclease H"/>
    <property type="match status" value="1"/>
</dbReference>
<dbReference type="Proteomes" id="UP001333110">
    <property type="component" value="Unassembled WGS sequence"/>
</dbReference>
<comment type="caution">
    <text evidence="3">The sequence shown here is derived from an EMBL/GenBank/DDBJ whole genome shotgun (WGS) entry which is preliminary data.</text>
</comment>
<dbReference type="Pfam" id="PF00665">
    <property type="entry name" value="rve"/>
    <property type="match status" value="1"/>
</dbReference>
<dbReference type="GO" id="GO:0015074">
    <property type="term" value="P:DNA integration"/>
    <property type="evidence" value="ECO:0007669"/>
    <property type="project" value="InterPro"/>
</dbReference>